<gene>
    <name evidence="2" type="ORF">H9L16_10680</name>
</gene>
<feature type="coiled-coil region" evidence="1">
    <location>
        <begin position="34"/>
        <end position="61"/>
    </location>
</feature>
<dbReference type="AlphaFoldDB" id="A0A7G9SMT5"/>
<sequence>MHTTLLLLLVIAAGIAMAIAWRIRQRSHARRQAIRAVLDAADALEARLRTAREEIEAVAGDHENPVRGAMQDLLRQRLWLQDHAITAELAQLDSVRVSLDSARASLEQQLQRISLARTSGA</sequence>
<evidence type="ECO:0000313" key="3">
    <source>
        <dbReference type="Proteomes" id="UP000515804"/>
    </source>
</evidence>
<protein>
    <submittedName>
        <fullName evidence="2">Uncharacterized protein</fullName>
    </submittedName>
</protein>
<keyword evidence="1" id="KW-0175">Coiled coil</keyword>
<dbReference type="RefSeq" id="WP_187551683.1">
    <property type="nucleotide sequence ID" value="NZ_BMZL01000002.1"/>
</dbReference>
<reference evidence="2 3" key="1">
    <citation type="submission" date="2020-08" db="EMBL/GenBank/DDBJ databases">
        <title>Genome sequence of Thermomonas carbonis KCTC 42013T.</title>
        <authorList>
            <person name="Hyun D.-W."/>
            <person name="Bae J.-W."/>
        </authorList>
    </citation>
    <scope>NUCLEOTIDE SEQUENCE [LARGE SCALE GENOMIC DNA]</scope>
    <source>
        <strain evidence="2 3">KCTC 42013</strain>
    </source>
</reference>
<name>A0A7G9SMT5_9GAMM</name>
<organism evidence="2 3">
    <name type="scientific">Thermomonas carbonis</name>
    <dbReference type="NCBI Taxonomy" id="1463158"/>
    <lineage>
        <taxon>Bacteria</taxon>
        <taxon>Pseudomonadati</taxon>
        <taxon>Pseudomonadota</taxon>
        <taxon>Gammaproteobacteria</taxon>
        <taxon>Lysobacterales</taxon>
        <taxon>Lysobacteraceae</taxon>
        <taxon>Thermomonas</taxon>
    </lineage>
</organism>
<evidence type="ECO:0000313" key="2">
    <source>
        <dbReference type="EMBL" id="QNN69160.1"/>
    </source>
</evidence>
<dbReference type="EMBL" id="CP060719">
    <property type="protein sequence ID" value="QNN69160.1"/>
    <property type="molecule type" value="Genomic_DNA"/>
</dbReference>
<proteinExistence type="predicted"/>
<dbReference type="KEGG" id="tcn:H9L16_10680"/>
<evidence type="ECO:0000256" key="1">
    <source>
        <dbReference type="SAM" id="Coils"/>
    </source>
</evidence>
<dbReference type="Proteomes" id="UP000515804">
    <property type="component" value="Chromosome"/>
</dbReference>
<keyword evidence="3" id="KW-1185">Reference proteome</keyword>
<accession>A0A7G9SMT5</accession>